<keyword evidence="5" id="KW-0732">Signal</keyword>
<dbReference type="InterPro" id="IPR029058">
    <property type="entry name" value="AB_hydrolase_fold"/>
</dbReference>
<dbReference type="SUPFAM" id="SSF53474">
    <property type="entry name" value="alpha/beta-Hydrolases"/>
    <property type="match status" value="1"/>
</dbReference>
<keyword evidence="4" id="KW-1015">Disulfide bond</keyword>
<comment type="similarity">
    <text evidence="1">Belongs to the cutinase family.</text>
</comment>
<dbReference type="SMART" id="SM01110">
    <property type="entry name" value="Cutinase"/>
    <property type="match status" value="1"/>
</dbReference>
<keyword evidence="3" id="KW-0378">Hydrolase</keyword>
<organism evidence="6 7">
    <name type="scientific">Nocardia rhamnosiphila</name>
    <dbReference type="NCBI Taxonomy" id="426716"/>
    <lineage>
        <taxon>Bacteria</taxon>
        <taxon>Bacillati</taxon>
        <taxon>Actinomycetota</taxon>
        <taxon>Actinomycetes</taxon>
        <taxon>Mycobacteriales</taxon>
        <taxon>Nocardiaceae</taxon>
        <taxon>Nocardia</taxon>
    </lineage>
</organism>
<dbReference type="EMBL" id="JBEYBF010000001">
    <property type="protein sequence ID" value="MEU1950807.1"/>
    <property type="molecule type" value="Genomic_DNA"/>
</dbReference>
<evidence type="ECO:0000256" key="2">
    <source>
        <dbReference type="ARBA" id="ARBA00022487"/>
    </source>
</evidence>
<evidence type="ECO:0000313" key="6">
    <source>
        <dbReference type="EMBL" id="MEU1950807.1"/>
    </source>
</evidence>
<evidence type="ECO:0000256" key="3">
    <source>
        <dbReference type="ARBA" id="ARBA00022801"/>
    </source>
</evidence>
<dbReference type="PANTHER" id="PTHR33630:SF9">
    <property type="entry name" value="CUTINASE 4"/>
    <property type="match status" value="1"/>
</dbReference>
<dbReference type="Proteomes" id="UP001550628">
    <property type="component" value="Unassembled WGS sequence"/>
</dbReference>
<feature type="signal peptide" evidence="5">
    <location>
        <begin position="1"/>
        <end position="16"/>
    </location>
</feature>
<evidence type="ECO:0000313" key="7">
    <source>
        <dbReference type="Proteomes" id="UP001550628"/>
    </source>
</evidence>
<proteinExistence type="inferred from homology"/>
<dbReference type="Gene3D" id="3.40.50.1820">
    <property type="entry name" value="alpha/beta hydrolase"/>
    <property type="match status" value="1"/>
</dbReference>
<evidence type="ECO:0000256" key="1">
    <source>
        <dbReference type="ARBA" id="ARBA00007534"/>
    </source>
</evidence>
<protein>
    <submittedName>
        <fullName evidence="6">Cutinase family protein</fullName>
    </submittedName>
</protein>
<gene>
    <name evidence="6" type="ORF">ABZ510_03015</name>
</gene>
<feature type="chain" id="PRO_5045611229" evidence="5">
    <location>
        <begin position="17"/>
        <end position="397"/>
    </location>
</feature>
<dbReference type="PANTHER" id="PTHR33630">
    <property type="entry name" value="CUTINASE RV1984C-RELATED-RELATED"/>
    <property type="match status" value="1"/>
</dbReference>
<reference evidence="6 7" key="1">
    <citation type="submission" date="2024-06" db="EMBL/GenBank/DDBJ databases">
        <title>The Natural Products Discovery Center: Release of the First 8490 Sequenced Strains for Exploring Actinobacteria Biosynthetic Diversity.</title>
        <authorList>
            <person name="Kalkreuter E."/>
            <person name="Kautsar S.A."/>
            <person name="Yang D."/>
            <person name="Bader C.D."/>
            <person name="Teijaro C.N."/>
            <person name="Fluegel L."/>
            <person name="Davis C.M."/>
            <person name="Simpson J.R."/>
            <person name="Lauterbach L."/>
            <person name="Steele A.D."/>
            <person name="Gui C."/>
            <person name="Meng S."/>
            <person name="Li G."/>
            <person name="Viehrig K."/>
            <person name="Ye F."/>
            <person name="Su P."/>
            <person name="Kiefer A.F."/>
            <person name="Nichols A."/>
            <person name="Cepeda A.J."/>
            <person name="Yan W."/>
            <person name="Fan B."/>
            <person name="Jiang Y."/>
            <person name="Adhikari A."/>
            <person name="Zheng C.-J."/>
            <person name="Schuster L."/>
            <person name="Cowan T.M."/>
            <person name="Smanski M.J."/>
            <person name="Chevrette M.G."/>
            <person name="De Carvalho L.P.S."/>
            <person name="Shen B."/>
        </authorList>
    </citation>
    <scope>NUCLEOTIDE SEQUENCE [LARGE SCALE GENOMIC DNA]</scope>
    <source>
        <strain evidence="6 7">NPDC019708</strain>
    </source>
</reference>
<name>A0ABV2WIV8_9NOCA</name>
<dbReference type="InterPro" id="IPR000675">
    <property type="entry name" value="Cutinase/axe"/>
</dbReference>
<evidence type="ECO:0000256" key="4">
    <source>
        <dbReference type="ARBA" id="ARBA00023157"/>
    </source>
</evidence>
<dbReference type="RefSeq" id="WP_356954229.1">
    <property type="nucleotide sequence ID" value="NZ_JBEYBD010000002.1"/>
</dbReference>
<keyword evidence="7" id="KW-1185">Reference proteome</keyword>
<keyword evidence="2" id="KW-0719">Serine esterase</keyword>
<evidence type="ECO:0000256" key="5">
    <source>
        <dbReference type="SAM" id="SignalP"/>
    </source>
</evidence>
<accession>A0ABV2WIV8</accession>
<sequence>MVVAVCAALTATGAAAAQPAGGCAPLHVLGVQGTGQSSPSADPATDTGVIGALIAPVLAAAPGAVDRTYIPYQAGFGGAVPGGGTAPYAVSVTEARHRLDTEIGRIAAACPETVFAGVGYSQGAQALSWLAHDIGAGAGPVPVGRIAGIALYAHPDRASGSPVFPGRPGQTAPDPAPGTAGVAVAGVRLTPAAPEGGGIAGGETHYGALTGRVADICVEGDLACSAPDHAALLRLGALIAAQADLRDPIAAVNSVGAVLSAALGQAWTTVLLHDIQLAGGTVTYRPGKTLAQRLTDAADPRQSSPSLDETAAANARWGAVVNTVAANPVAALPGLTADLAAAWGHLVADNAALLDPTVWIRYGDTVSRHTDYAIGGHLNSGISWLTALAYDLQGSRA</sequence>
<comment type="caution">
    <text evidence="6">The sequence shown here is derived from an EMBL/GenBank/DDBJ whole genome shotgun (WGS) entry which is preliminary data.</text>
</comment>
<dbReference type="Pfam" id="PF01083">
    <property type="entry name" value="Cutinase"/>
    <property type="match status" value="1"/>
</dbReference>